<dbReference type="CTD" id="100002268"/>
<dbReference type="OrthoDB" id="8679980at2759"/>
<evidence type="ECO:0000313" key="3">
    <source>
        <dbReference type="RefSeq" id="XP_029306023.1"/>
    </source>
</evidence>
<feature type="region of interest" description="Disordered" evidence="1">
    <location>
        <begin position="305"/>
        <end position="345"/>
    </location>
</feature>
<gene>
    <name evidence="3" type="primary">insyn2ab</name>
</gene>
<protein>
    <submittedName>
        <fullName evidence="3">Inhibitory synaptic factor 2A</fullName>
    </submittedName>
</protein>
<organism evidence="2 3">
    <name type="scientific">Cottoperca gobio</name>
    <name type="common">Frogmouth</name>
    <name type="synonym">Aphritis gobio</name>
    <dbReference type="NCBI Taxonomy" id="56716"/>
    <lineage>
        <taxon>Eukaryota</taxon>
        <taxon>Metazoa</taxon>
        <taxon>Chordata</taxon>
        <taxon>Craniata</taxon>
        <taxon>Vertebrata</taxon>
        <taxon>Euteleostomi</taxon>
        <taxon>Actinopterygii</taxon>
        <taxon>Neopterygii</taxon>
        <taxon>Teleostei</taxon>
        <taxon>Neoteleostei</taxon>
        <taxon>Acanthomorphata</taxon>
        <taxon>Eupercaria</taxon>
        <taxon>Perciformes</taxon>
        <taxon>Notothenioidei</taxon>
        <taxon>Bovichtidae</taxon>
        <taxon>Cottoperca</taxon>
    </lineage>
</organism>
<feature type="compositionally biased region" description="Polar residues" evidence="1">
    <location>
        <begin position="305"/>
        <end position="317"/>
    </location>
</feature>
<sequence length="469" mass="51887">MVSKEDTKYIVVSNSDDSDSETDPSHSLDAQSGPESGKPQVKKRNKALQVRFKDICDAQNEYRGKRSRSISCKVTHRKYMTMPARRSIPNVTKSTGVQTSPDLTKRYKTFPFERKKGHTFKHTALVEDYKGQNNGFLSDIKTGGEDGQPIGESSKIVGQTKALLHHTDDSSDIEDLLARANCVDGPSRPDSSHFLEECHQTSPPSKRETEYQVCGTRTKHKGLPKEDVDAGTSAKRQLAYSEFSQDKSKGTGPVVWNSMTQVESLGSPSVSCKRKKGTELNEQQSQTLPHSAKCSVQSQGQCRTRHASASSKLQQTVGGDEGFPPRDTGAPGMGSSQQIMPSSGDKDIKAQLQAMESLISSSQETIKVLLGVIQELEKGEAQRGGLTYRTGQDTANCDTCRNSACIIYSVELDFKLQEDKLQPLIKRLCPVDSQQFPALPYSNEVFTSTPKRKSKTESKKHARWKLWFL</sequence>
<keyword evidence="2" id="KW-1185">Reference proteome</keyword>
<dbReference type="PANTHER" id="PTHR28682">
    <property type="entry name" value="INHIBITORY SYNAPTIC FACTOR 2A-RELATED"/>
    <property type="match status" value="1"/>
</dbReference>
<feature type="compositionally biased region" description="Polar residues" evidence="1">
    <location>
        <begin position="280"/>
        <end position="293"/>
    </location>
</feature>
<dbReference type="Pfam" id="PF15265">
    <property type="entry name" value="FAM196"/>
    <property type="match status" value="1"/>
</dbReference>
<dbReference type="InterPro" id="IPR029337">
    <property type="entry name" value="INSYN2"/>
</dbReference>
<dbReference type="Proteomes" id="UP000504630">
    <property type="component" value="Chromosome 15"/>
</dbReference>
<dbReference type="AlphaFoldDB" id="A0A6J2R5J0"/>
<feature type="compositionally biased region" description="Basic and acidic residues" evidence="1">
    <location>
        <begin position="190"/>
        <end position="210"/>
    </location>
</feature>
<dbReference type="KEGG" id="cgob:115020207"/>
<dbReference type="InParanoid" id="A0A6J2R5J0"/>
<feature type="compositionally biased region" description="Polar residues" evidence="1">
    <location>
        <begin position="89"/>
        <end position="102"/>
    </location>
</feature>
<accession>A0A6J2R5J0</accession>
<dbReference type="GeneID" id="115020207"/>
<evidence type="ECO:0000256" key="1">
    <source>
        <dbReference type="SAM" id="MobiDB-lite"/>
    </source>
</evidence>
<feature type="region of interest" description="Disordered" evidence="1">
    <location>
        <begin position="186"/>
        <end position="252"/>
    </location>
</feature>
<dbReference type="GO" id="GO:0014069">
    <property type="term" value="C:postsynaptic density"/>
    <property type="evidence" value="ECO:0007669"/>
    <property type="project" value="TreeGrafter"/>
</dbReference>
<feature type="region of interest" description="Disordered" evidence="1">
    <location>
        <begin position="1"/>
        <end position="46"/>
    </location>
</feature>
<dbReference type="PANTHER" id="PTHR28682:SF4">
    <property type="entry name" value="INHIBITORY SYNAPTIC FACTOR 2AB"/>
    <property type="match status" value="1"/>
</dbReference>
<feature type="region of interest" description="Disordered" evidence="1">
    <location>
        <begin position="74"/>
        <end position="102"/>
    </location>
</feature>
<dbReference type="RefSeq" id="XP_029306023.1">
    <property type="nucleotide sequence ID" value="XM_029450163.1"/>
</dbReference>
<dbReference type="GO" id="GO:0060080">
    <property type="term" value="P:inhibitory postsynaptic potential"/>
    <property type="evidence" value="ECO:0007669"/>
    <property type="project" value="TreeGrafter"/>
</dbReference>
<reference evidence="3" key="1">
    <citation type="submission" date="2025-08" db="UniProtKB">
        <authorList>
            <consortium name="RefSeq"/>
        </authorList>
    </citation>
    <scope>IDENTIFICATION</scope>
</reference>
<evidence type="ECO:0000313" key="2">
    <source>
        <dbReference type="Proteomes" id="UP000504630"/>
    </source>
</evidence>
<feature type="region of interest" description="Disordered" evidence="1">
    <location>
        <begin position="265"/>
        <end position="293"/>
    </location>
</feature>
<name>A0A6J2R5J0_COTGO</name>
<proteinExistence type="predicted"/>